<comment type="subcellular location">
    <subcellularLocation>
        <location evidence="1">Membrane</location>
        <topology evidence="1">Multi-pass membrane protein</topology>
    </subcellularLocation>
</comment>
<accession>A0A1F7J4A9</accession>
<dbReference type="Pfam" id="PF04932">
    <property type="entry name" value="Wzy_C"/>
    <property type="match status" value="1"/>
</dbReference>
<feature type="transmembrane region" description="Helical" evidence="5">
    <location>
        <begin position="130"/>
        <end position="151"/>
    </location>
</feature>
<keyword evidence="2 5" id="KW-0812">Transmembrane</keyword>
<organism evidence="7 8">
    <name type="scientific">Candidatus Roizmanbacteria bacterium RIFCSPLOWO2_01_FULL_40_42</name>
    <dbReference type="NCBI Taxonomy" id="1802066"/>
    <lineage>
        <taxon>Bacteria</taxon>
        <taxon>Candidatus Roizmaniibacteriota</taxon>
    </lineage>
</organism>
<evidence type="ECO:0000256" key="5">
    <source>
        <dbReference type="SAM" id="Phobius"/>
    </source>
</evidence>
<dbReference type="PANTHER" id="PTHR37422">
    <property type="entry name" value="TEICHURONIC ACID BIOSYNTHESIS PROTEIN TUAE"/>
    <property type="match status" value="1"/>
</dbReference>
<feature type="transmembrane region" description="Helical" evidence="5">
    <location>
        <begin position="368"/>
        <end position="388"/>
    </location>
</feature>
<feature type="transmembrane region" description="Helical" evidence="5">
    <location>
        <begin position="294"/>
        <end position="317"/>
    </location>
</feature>
<evidence type="ECO:0000313" key="8">
    <source>
        <dbReference type="Proteomes" id="UP000178558"/>
    </source>
</evidence>
<keyword evidence="4 5" id="KW-0472">Membrane</keyword>
<name>A0A1F7J4A9_9BACT</name>
<feature type="transmembrane region" description="Helical" evidence="5">
    <location>
        <begin position="265"/>
        <end position="282"/>
    </location>
</feature>
<dbReference type="EMBL" id="MGAQ01000016">
    <property type="protein sequence ID" value="OGK50452.1"/>
    <property type="molecule type" value="Genomic_DNA"/>
</dbReference>
<keyword evidence="3 5" id="KW-1133">Transmembrane helix</keyword>
<feature type="transmembrane region" description="Helical" evidence="5">
    <location>
        <begin position="104"/>
        <end position="121"/>
    </location>
</feature>
<feature type="transmembrane region" description="Helical" evidence="5">
    <location>
        <begin position="224"/>
        <end position="253"/>
    </location>
</feature>
<proteinExistence type="predicted"/>
<dbReference type="InterPro" id="IPR051533">
    <property type="entry name" value="WaaL-like"/>
</dbReference>
<protein>
    <recommendedName>
        <fullName evidence="6">O-antigen ligase-related domain-containing protein</fullName>
    </recommendedName>
</protein>
<dbReference type="InterPro" id="IPR007016">
    <property type="entry name" value="O-antigen_ligase-rel_domated"/>
</dbReference>
<evidence type="ECO:0000259" key="6">
    <source>
        <dbReference type="Pfam" id="PF04932"/>
    </source>
</evidence>
<dbReference type="AlphaFoldDB" id="A0A1F7J4A9"/>
<dbReference type="Proteomes" id="UP000178558">
    <property type="component" value="Unassembled WGS sequence"/>
</dbReference>
<feature type="transmembrane region" description="Helical" evidence="5">
    <location>
        <begin position="81"/>
        <end position="98"/>
    </location>
</feature>
<evidence type="ECO:0000313" key="7">
    <source>
        <dbReference type="EMBL" id="OGK50452.1"/>
    </source>
</evidence>
<evidence type="ECO:0000256" key="1">
    <source>
        <dbReference type="ARBA" id="ARBA00004141"/>
    </source>
</evidence>
<feature type="transmembrane region" description="Helical" evidence="5">
    <location>
        <begin position="194"/>
        <end position="212"/>
    </location>
</feature>
<feature type="transmembrane region" description="Helical" evidence="5">
    <location>
        <begin position="56"/>
        <end position="74"/>
    </location>
</feature>
<evidence type="ECO:0000256" key="4">
    <source>
        <dbReference type="ARBA" id="ARBA00023136"/>
    </source>
</evidence>
<feature type="domain" description="O-antigen ligase-related" evidence="6">
    <location>
        <begin position="225"/>
        <end position="350"/>
    </location>
</feature>
<evidence type="ECO:0000256" key="2">
    <source>
        <dbReference type="ARBA" id="ARBA00022692"/>
    </source>
</evidence>
<evidence type="ECO:0000256" key="3">
    <source>
        <dbReference type="ARBA" id="ARBA00022989"/>
    </source>
</evidence>
<reference evidence="7 8" key="1">
    <citation type="journal article" date="2016" name="Nat. Commun.">
        <title>Thousands of microbial genomes shed light on interconnected biogeochemical processes in an aquifer system.</title>
        <authorList>
            <person name="Anantharaman K."/>
            <person name="Brown C.T."/>
            <person name="Hug L.A."/>
            <person name="Sharon I."/>
            <person name="Castelle C.J."/>
            <person name="Probst A.J."/>
            <person name="Thomas B.C."/>
            <person name="Singh A."/>
            <person name="Wilkins M.J."/>
            <person name="Karaoz U."/>
            <person name="Brodie E.L."/>
            <person name="Williams K.H."/>
            <person name="Hubbard S.S."/>
            <person name="Banfield J.F."/>
        </authorList>
    </citation>
    <scope>NUCLEOTIDE SEQUENCE [LARGE SCALE GENOMIC DNA]</scope>
</reference>
<dbReference type="GO" id="GO:0016020">
    <property type="term" value="C:membrane"/>
    <property type="evidence" value="ECO:0007669"/>
    <property type="project" value="UniProtKB-SubCell"/>
</dbReference>
<feature type="transmembrane region" description="Helical" evidence="5">
    <location>
        <begin position="337"/>
        <end position="356"/>
    </location>
</feature>
<comment type="caution">
    <text evidence="7">The sequence shown here is derived from an EMBL/GenBank/DDBJ whole genome shotgun (WGS) entry which is preliminary data.</text>
</comment>
<feature type="transmembrane region" description="Helical" evidence="5">
    <location>
        <begin position="21"/>
        <end position="44"/>
    </location>
</feature>
<dbReference type="PANTHER" id="PTHR37422:SF13">
    <property type="entry name" value="LIPOPOLYSACCHARIDE BIOSYNTHESIS PROTEIN PA4999-RELATED"/>
    <property type="match status" value="1"/>
</dbReference>
<gene>
    <name evidence="7" type="ORF">A3B50_04070</name>
</gene>
<sequence length="410" mass="46743">MKKKKRLENKKASSDFFKNAFVFLFLLFLPTQLGKHFFLPFSYISGLRIDHLAPTLYFTDLLCFGLIASHFSLFNRFLKQRFVWISALALLIHSLVFAQVVEVALYRELKILEVFFIFFLFKERRPSTSLVLTALGIGISFEAVLSVFQFINKHSLQGVFYFFGERAINLSLPDIAKASLDGIELLRPYGTFSHPNSMAGFYLLVYTFVLTLKKTSQYKIVMNAILTLATLLIFLSFSKVAISLFLVINGVYLIRKGDFSCKLCFFSRALVLLVLSFVFISAGTDPLSFTKRMFFFQSALDVAKNHLLFGVGLGNYLVSQKAVSSLLILTPQPVHNIFVLLFLELGLVMFSTLVFFSWKRARQRMGSFPFLLCLIVVVATGMVDHYWITLQQNLLLLPVIFGLLESRKLV</sequence>